<evidence type="ECO:0000256" key="2">
    <source>
        <dbReference type="ARBA" id="ARBA00022670"/>
    </source>
</evidence>
<keyword evidence="2" id="KW-0645">Protease</keyword>
<dbReference type="Pfam" id="PF17766">
    <property type="entry name" value="fn3_6"/>
    <property type="match status" value="1"/>
</dbReference>
<evidence type="ECO:0000259" key="8">
    <source>
        <dbReference type="Pfam" id="PF17766"/>
    </source>
</evidence>
<comment type="caution">
    <text evidence="6">Lacks conserved residue(s) required for the propagation of feature annotation.</text>
</comment>
<dbReference type="InterPro" id="IPR045051">
    <property type="entry name" value="SBT"/>
</dbReference>
<dbReference type="InterPro" id="IPR036852">
    <property type="entry name" value="Peptidase_S8/S53_dom_sf"/>
</dbReference>
<gene>
    <name evidence="9" type="ORF">MKW94_005218</name>
</gene>
<dbReference type="EMBL" id="JAJJMA010330147">
    <property type="protein sequence ID" value="MCL7050645.1"/>
    <property type="molecule type" value="Genomic_DNA"/>
</dbReference>
<keyword evidence="3" id="KW-0732">Signal</keyword>
<name>A0AA41VZY3_PAPNU</name>
<keyword evidence="4" id="KW-0378">Hydrolase</keyword>
<organism evidence="9 10">
    <name type="scientific">Papaver nudicaule</name>
    <name type="common">Iceland poppy</name>
    <dbReference type="NCBI Taxonomy" id="74823"/>
    <lineage>
        <taxon>Eukaryota</taxon>
        <taxon>Viridiplantae</taxon>
        <taxon>Streptophyta</taxon>
        <taxon>Embryophyta</taxon>
        <taxon>Tracheophyta</taxon>
        <taxon>Spermatophyta</taxon>
        <taxon>Magnoliopsida</taxon>
        <taxon>Ranunculales</taxon>
        <taxon>Papaveraceae</taxon>
        <taxon>Papaveroideae</taxon>
        <taxon>Papaver</taxon>
    </lineage>
</organism>
<dbReference type="PROSITE" id="PS00138">
    <property type="entry name" value="SUBTILASE_SER"/>
    <property type="match status" value="1"/>
</dbReference>
<dbReference type="Gene3D" id="3.40.50.200">
    <property type="entry name" value="Peptidase S8/S53 domain"/>
    <property type="match status" value="1"/>
</dbReference>
<evidence type="ECO:0000256" key="5">
    <source>
        <dbReference type="ARBA" id="ARBA00022825"/>
    </source>
</evidence>
<dbReference type="Gene3D" id="2.60.40.2310">
    <property type="match status" value="1"/>
</dbReference>
<evidence type="ECO:0000256" key="1">
    <source>
        <dbReference type="ARBA" id="ARBA00011073"/>
    </source>
</evidence>
<dbReference type="PROSITE" id="PS51892">
    <property type="entry name" value="SUBTILASE"/>
    <property type="match status" value="1"/>
</dbReference>
<sequence length="398" mass="42337">GLGVNGFKLNGTEFPLLYGDNVSTTCDPLAAMSCETGCLDPSLVKGKIVICDLASAVHETFASEALGTILVSDPERARFDVSSVYPLPAALVNTTTGDLIKSYFNSTMKPVATILRTESIVDSEAPVVVSFSSRGPNSISPDIIKPDISAPGVNILAAFSPEGNPSNVDGDTRSVKYNIMSGTSMSCPHATGAAAYVKTHHPEWSPSAIKSALMTTAFAMNNTKNSDAEFSYGSGQIDPVKAVNPGLVYESVADDYVEFLCSMGFDSSKVKLITNSTCPSSKGTTGDLNYPSLGAHVEVGSEINLKFTRTVTNVGTTNSTYKVKVTSDDRITVTVEPEVLSFESMNEKKMFVVNVVGEGLGQDETATASLVWSDEVHSVRSPIVVYSQEIFIREARTE</sequence>
<feature type="domain" description="Subtilisin-like protease fibronectin type-III" evidence="8">
    <location>
        <begin position="287"/>
        <end position="385"/>
    </location>
</feature>
<dbReference type="PANTHER" id="PTHR10795">
    <property type="entry name" value="PROPROTEIN CONVERTASE SUBTILISIN/KEXIN"/>
    <property type="match status" value="1"/>
</dbReference>
<evidence type="ECO:0000256" key="3">
    <source>
        <dbReference type="ARBA" id="ARBA00022729"/>
    </source>
</evidence>
<evidence type="ECO:0000256" key="4">
    <source>
        <dbReference type="ARBA" id="ARBA00022801"/>
    </source>
</evidence>
<evidence type="ECO:0000313" key="10">
    <source>
        <dbReference type="Proteomes" id="UP001177140"/>
    </source>
</evidence>
<dbReference type="CDD" id="cd02120">
    <property type="entry name" value="PA_subtilisin_like"/>
    <property type="match status" value="1"/>
</dbReference>
<proteinExistence type="inferred from homology"/>
<dbReference type="SUPFAM" id="SSF52743">
    <property type="entry name" value="Subtilisin-like"/>
    <property type="match status" value="1"/>
</dbReference>
<accession>A0AA41VZY3</accession>
<protein>
    <submittedName>
        <fullName evidence="9">Uncharacterized protein</fullName>
    </submittedName>
</protein>
<feature type="domain" description="Peptidase S8/S53" evidence="7">
    <location>
        <begin position="123"/>
        <end position="235"/>
    </location>
</feature>
<dbReference type="Proteomes" id="UP001177140">
    <property type="component" value="Unassembled WGS sequence"/>
</dbReference>
<evidence type="ECO:0000313" key="9">
    <source>
        <dbReference type="EMBL" id="MCL7050645.1"/>
    </source>
</evidence>
<dbReference type="Pfam" id="PF00082">
    <property type="entry name" value="Peptidase_S8"/>
    <property type="match status" value="1"/>
</dbReference>
<dbReference type="InterPro" id="IPR023828">
    <property type="entry name" value="Peptidase_S8_Ser-AS"/>
</dbReference>
<keyword evidence="5" id="KW-0720">Serine protease</keyword>
<feature type="non-terminal residue" evidence="9">
    <location>
        <position position="398"/>
    </location>
</feature>
<keyword evidence="10" id="KW-1185">Reference proteome</keyword>
<dbReference type="GO" id="GO:0004252">
    <property type="term" value="F:serine-type endopeptidase activity"/>
    <property type="evidence" value="ECO:0007669"/>
    <property type="project" value="InterPro"/>
</dbReference>
<dbReference type="InterPro" id="IPR000209">
    <property type="entry name" value="Peptidase_S8/S53_dom"/>
</dbReference>
<evidence type="ECO:0000256" key="6">
    <source>
        <dbReference type="PROSITE-ProRule" id="PRU01240"/>
    </source>
</evidence>
<comment type="similarity">
    <text evidence="1 6">Belongs to the peptidase S8 family.</text>
</comment>
<dbReference type="InterPro" id="IPR041469">
    <property type="entry name" value="Subtilisin-like_FN3"/>
</dbReference>
<dbReference type="GO" id="GO:0006508">
    <property type="term" value="P:proteolysis"/>
    <property type="evidence" value="ECO:0007669"/>
    <property type="project" value="UniProtKB-KW"/>
</dbReference>
<reference evidence="9" key="1">
    <citation type="submission" date="2022-03" db="EMBL/GenBank/DDBJ databases">
        <title>A functionally conserved STORR gene fusion in Papaver species that diverged 16.8 million years ago.</title>
        <authorList>
            <person name="Catania T."/>
        </authorList>
    </citation>
    <scope>NUCLEOTIDE SEQUENCE</scope>
    <source>
        <strain evidence="9">S-191538</strain>
    </source>
</reference>
<comment type="caution">
    <text evidence="9">The sequence shown here is derived from an EMBL/GenBank/DDBJ whole genome shotgun (WGS) entry which is preliminary data.</text>
</comment>
<evidence type="ECO:0000259" key="7">
    <source>
        <dbReference type="Pfam" id="PF00082"/>
    </source>
</evidence>
<dbReference type="AlphaFoldDB" id="A0AA41VZY3"/>